<dbReference type="PROSITE" id="PS50968">
    <property type="entry name" value="BIOTINYL_LIPOYL"/>
    <property type="match status" value="1"/>
</dbReference>
<dbReference type="InterPro" id="IPR000089">
    <property type="entry name" value="Biotin_lipoyl"/>
</dbReference>
<dbReference type="SUPFAM" id="SSF52777">
    <property type="entry name" value="CoA-dependent acyltransferases"/>
    <property type="match status" value="1"/>
</dbReference>
<dbReference type="Gene3D" id="4.10.320.10">
    <property type="entry name" value="E3-binding domain"/>
    <property type="match status" value="1"/>
</dbReference>
<reference evidence="9" key="1">
    <citation type="submission" date="2019-08" db="EMBL/GenBank/DDBJ databases">
        <authorList>
            <person name="Kucharzyk K."/>
            <person name="Murdoch R.W."/>
            <person name="Higgins S."/>
            <person name="Loffler F."/>
        </authorList>
    </citation>
    <scope>NUCLEOTIDE SEQUENCE</scope>
</reference>
<comment type="similarity">
    <text evidence="2">Belongs to the 2-oxoacid dehydrogenase family.</text>
</comment>
<dbReference type="InterPro" id="IPR011053">
    <property type="entry name" value="Single_hybrid_motif"/>
</dbReference>
<dbReference type="InterPro" id="IPR023213">
    <property type="entry name" value="CAT-like_dom_sf"/>
</dbReference>
<dbReference type="EC" id="2.3.1.12" evidence="9"/>
<dbReference type="EMBL" id="VSSQ01008287">
    <property type="protein sequence ID" value="MPM38444.1"/>
    <property type="molecule type" value="Genomic_DNA"/>
</dbReference>
<evidence type="ECO:0000256" key="3">
    <source>
        <dbReference type="ARBA" id="ARBA00022679"/>
    </source>
</evidence>
<evidence type="ECO:0000256" key="5">
    <source>
        <dbReference type="ARBA" id="ARBA00023315"/>
    </source>
</evidence>
<dbReference type="SUPFAM" id="SSF51230">
    <property type="entry name" value="Single hybrid motif"/>
    <property type="match status" value="1"/>
</dbReference>
<keyword evidence="3 9" id="KW-0808">Transferase</keyword>
<dbReference type="Gene3D" id="3.30.559.10">
    <property type="entry name" value="Chloramphenicol acetyltransferase-like domain"/>
    <property type="match status" value="1"/>
</dbReference>
<dbReference type="PANTHER" id="PTHR43178">
    <property type="entry name" value="DIHYDROLIPOAMIDE ACETYLTRANSFERASE COMPONENT OF PYRUVATE DEHYDROGENASE COMPLEX"/>
    <property type="match status" value="1"/>
</dbReference>
<comment type="cofactor">
    <cofactor evidence="1">
        <name>(R)-lipoate</name>
        <dbReference type="ChEBI" id="CHEBI:83088"/>
    </cofactor>
</comment>
<dbReference type="PROSITE" id="PS00189">
    <property type="entry name" value="LIPOYL"/>
    <property type="match status" value="1"/>
</dbReference>
<dbReference type="AlphaFoldDB" id="A0A644ZL03"/>
<dbReference type="Pfam" id="PF02817">
    <property type="entry name" value="E3_binding"/>
    <property type="match status" value="1"/>
</dbReference>
<proteinExistence type="inferred from homology"/>
<feature type="domain" description="Peripheral subunit-binding (PSBD)" evidence="8">
    <location>
        <begin position="135"/>
        <end position="172"/>
    </location>
</feature>
<accession>A0A644ZL03</accession>
<keyword evidence="9" id="KW-0670">Pyruvate</keyword>
<gene>
    <name evidence="9" type="primary">pdhC_21</name>
    <name evidence="9" type="ORF">SDC9_85073</name>
</gene>
<dbReference type="PANTHER" id="PTHR43178:SF5">
    <property type="entry name" value="LIPOAMIDE ACYLTRANSFERASE COMPONENT OF BRANCHED-CHAIN ALPHA-KETO ACID DEHYDROGENASE COMPLEX, MITOCHONDRIAL"/>
    <property type="match status" value="1"/>
</dbReference>
<evidence type="ECO:0000313" key="9">
    <source>
        <dbReference type="EMBL" id="MPM38444.1"/>
    </source>
</evidence>
<dbReference type="InterPro" id="IPR050743">
    <property type="entry name" value="2-oxoacid_DH_E2_comp"/>
</dbReference>
<evidence type="ECO:0000256" key="2">
    <source>
        <dbReference type="ARBA" id="ARBA00007317"/>
    </source>
</evidence>
<feature type="region of interest" description="Disordered" evidence="6">
    <location>
        <begin position="174"/>
        <end position="194"/>
    </location>
</feature>
<dbReference type="InterPro" id="IPR004167">
    <property type="entry name" value="PSBD"/>
</dbReference>
<evidence type="ECO:0000256" key="6">
    <source>
        <dbReference type="SAM" id="MobiDB-lite"/>
    </source>
</evidence>
<dbReference type="Pfam" id="PF00364">
    <property type="entry name" value="Biotin_lipoyl"/>
    <property type="match status" value="1"/>
</dbReference>
<dbReference type="Pfam" id="PF00198">
    <property type="entry name" value="2-oxoacid_dh"/>
    <property type="match status" value="1"/>
</dbReference>
<dbReference type="InterPro" id="IPR001078">
    <property type="entry name" value="2-oxoacid_DH_actylTfrase"/>
</dbReference>
<comment type="caution">
    <text evidence="9">The sequence shown here is derived from an EMBL/GenBank/DDBJ whole genome shotgun (WGS) entry which is preliminary data.</text>
</comment>
<evidence type="ECO:0000256" key="4">
    <source>
        <dbReference type="ARBA" id="ARBA00022823"/>
    </source>
</evidence>
<dbReference type="CDD" id="cd06849">
    <property type="entry name" value="lipoyl_domain"/>
    <property type="match status" value="1"/>
</dbReference>
<organism evidence="9">
    <name type="scientific">bioreactor metagenome</name>
    <dbReference type="NCBI Taxonomy" id="1076179"/>
    <lineage>
        <taxon>unclassified sequences</taxon>
        <taxon>metagenomes</taxon>
        <taxon>ecological metagenomes</taxon>
    </lineage>
</organism>
<dbReference type="FunFam" id="3.30.559.10:FF:000007">
    <property type="entry name" value="Dihydrolipoamide acetyltransferase component of pyruvate dehydrogenase complex"/>
    <property type="match status" value="1"/>
</dbReference>
<evidence type="ECO:0000256" key="1">
    <source>
        <dbReference type="ARBA" id="ARBA00001938"/>
    </source>
</evidence>
<keyword evidence="4" id="KW-0450">Lipoyl</keyword>
<dbReference type="PROSITE" id="PS51826">
    <property type="entry name" value="PSBD"/>
    <property type="match status" value="1"/>
</dbReference>
<feature type="domain" description="Lipoyl-binding" evidence="7">
    <location>
        <begin position="2"/>
        <end position="77"/>
    </location>
</feature>
<dbReference type="GO" id="GO:0031405">
    <property type="term" value="F:lipoic acid binding"/>
    <property type="evidence" value="ECO:0007669"/>
    <property type="project" value="TreeGrafter"/>
</dbReference>
<dbReference type="InterPro" id="IPR036625">
    <property type="entry name" value="E3-bd_dom_sf"/>
</dbReference>
<keyword evidence="5 9" id="KW-0012">Acyltransferase</keyword>
<evidence type="ECO:0000259" key="7">
    <source>
        <dbReference type="PROSITE" id="PS50968"/>
    </source>
</evidence>
<dbReference type="GO" id="GO:0004742">
    <property type="term" value="F:dihydrolipoyllysine-residue acetyltransferase activity"/>
    <property type="evidence" value="ECO:0007669"/>
    <property type="project" value="UniProtKB-EC"/>
</dbReference>
<sequence>MRYIFKFPDIGEGLEEGTIVEWHVEKGQSVKMGDSLVTMETDKVVTAIPSPRDGVIAARFGKVGETIHVGAALVEIELAGGSGAEEPIQSEAVEEEGAGVVGTLEVAGNSMVLSASKEGVPEASDNSARKTRKTLATPVARAMAKDLGIDINKVRGTGPGGRVTKDDIANFGREGSYSISHSSPAQPAASERQVDVEPLSQIRKSIAKNMIQSKHNAAHMTVFEEVEITVLDQVRKRYKELYAAEGVKLTYLAFIVKAVALSLKKFRALNAEMDWDGGNMLYKKYYNIGIAIDTEKGLVVPVIRNADKLSIKEIAVAIDAVSNRAREGKLTMDDMKDGTFTITSYGSIGGLFAVPVINYPQAAILGVGRISKQPVVKGESVVPGLVLPLSLSVDHRIADGGETARFVNSVMGYLADPVSLVMD</sequence>
<dbReference type="Gene3D" id="2.40.50.100">
    <property type="match status" value="1"/>
</dbReference>
<protein>
    <submittedName>
        <fullName evidence="9">Dihydrolipoyllysine-residue acetyltransferase component of pyruvate dehydrogenase complex</fullName>
        <ecNumber evidence="9">2.3.1.12</ecNumber>
    </submittedName>
</protein>
<dbReference type="SUPFAM" id="SSF47005">
    <property type="entry name" value="Peripheral subunit-binding domain of 2-oxo acid dehydrogenase complex"/>
    <property type="match status" value="1"/>
</dbReference>
<dbReference type="InterPro" id="IPR003016">
    <property type="entry name" value="2-oxoA_DH_lipoyl-BS"/>
</dbReference>
<evidence type="ECO:0000259" key="8">
    <source>
        <dbReference type="PROSITE" id="PS51826"/>
    </source>
</evidence>
<dbReference type="GO" id="GO:0005737">
    <property type="term" value="C:cytoplasm"/>
    <property type="evidence" value="ECO:0007669"/>
    <property type="project" value="TreeGrafter"/>
</dbReference>
<name>A0A644ZL03_9ZZZZ</name>